<dbReference type="Pfam" id="PF09694">
    <property type="entry name" value="Gcw_chp"/>
    <property type="match status" value="1"/>
</dbReference>
<keyword evidence="3" id="KW-1185">Reference proteome</keyword>
<protein>
    <submittedName>
        <fullName evidence="2">Histidine kinase</fullName>
    </submittedName>
</protein>
<gene>
    <name evidence="2" type="ORF">CHH28_05130</name>
</gene>
<dbReference type="RefSeq" id="WP_094059301.1">
    <property type="nucleotide sequence ID" value="NZ_CP022530.1"/>
</dbReference>
<dbReference type="Proteomes" id="UP000202440">
    <property type="component" value="Chromosome"/>
</dbReference>
<evidence type="ECO:0000256" key="1">
    <source>
        <dbReference type="SAM" id="SignalP"/>
    </source>
</evidence>
<accession>A0A222FHI6</accession>
<dbReference type="GO" id="GO:0016301">
    <property type="term" value="F:kinase activity"/>
    <property type="evidence" value="ECO:0007669"/>
    <property type="project" value="UniProtKB-KW"/>
</dbReference>
<keyword evidence="2" id="KW-0808">Transferase</keyword>
<dbReference type="InterPro" id="IPR010239">
    <property type="entry name" value="CHP02001"/>
</dbReference>
<evidence type="ECO:0000313" key="3">
    <source>
        <dbReference type="Proteomes" id="UP000202440"/>
    </source>
</evidence>
<dbReference type="OrthoDB" id="9793561at2"/>
<dbReference type="EMBL" id="CP022530">
    <property type="protein sequence ID" value="ASP38102.1"/>
    <property type="molecule type" value="Genomic_DNA"/>
</dbReference>
<keyword evidence="2" id="KW-0418">Kinase</keyword>
<name>A0A222FHI6_9GAMM</name>
<organism evidence="2 3">
    <name type="scientific">Bacterioplanes sanyensis</name>
    <dbReference type="NCBI Taxonomy" id="1249553"/>
    <lineage>
        <taxon>Bacteria</taxon>
        <taxon>Pseudomonadati</taxon>
        <taxon>Pseudomonadota</taxon>
        <taxon>Gammaproteobacteria</taxon>
        <taxon>Oceanospirillales</taxon>
        <taxon>Oceanospirillaceae</taxon>
        <taxon>Bacterioplanes</taxon>
    </lineage>
</organism>
<feature type="chain" id="PRO_5013166357" evidence="1">
    <location>
        <begin position="27"/>
        <end position="236"/>
    </location>
</feature>
<sequence>MKKLSQAIALTSAVSAALLAAHSVQAEVEVSASAAIANMYLWRGQDLGQGVPAVSGDVTASMGGLYGGVWASSGDSALGQEYDLYLGYGGEAGEFSYDISAWTYVYPGASEDADDDGNYTRTDARGTTFDASDLIISVGYGPVSASYYYVLAGDENASYATLGGEMGAFAATLGMQMHSEDDSAEYTHLDLSYAYNDNLSFTLSKIIDQDADLDKGESGLDEDTKVVVSYSLPIEL</sequence>
<dbReference type="AlphaFoldDB" id="A0A222FHI6"/>
<proteinExistence type="predicted"/>
<dbReference type="NCBIfam" id="TIGR02001">
    <property type="entry name" value="gcw_chp"/>
    <property type="match status" value="1"/>
</dbReference>
<keyword evidence="1" id="KW-0732">Signal</keyword>
<reference evidence="2 3" key="1">
    <citation type="submission" date="2017-07" db="EMBL/GenBank/DDBJ databases">
        <title>Annotated genome sequence of Bacterioplanes sanyensis isolated from Red Sea.</title>
        <authorList>
            <person name="Rehman Z.U."/>
        </authorList>
    </citation>
    <scope>NUCLEOTIDE SEQUENCE [LARGE SCALE GENOMIC DNA]</scope>
    <source>
        <strain evidence="2 3">NV9</strain>
    </source>
</reference>
<evidence type="ECO:0000313" key="2">
    <source>
        <dbReference type="EMBL" id="ASP38102.1"/>
    </source>
</evidence>
<feature type="signal peptide" evidence="1">
    <location>
        <begin position="1"/>
        <end position="26"/>
    </location>
</feature>
<dbReference type="KEGG" id="bsan:CHH28_05130"/>